<gene>
    <name evidence="1" type="ORF">EV182_008549</name>
</gene>
<proteinExistence type="predicted"/>
<feature type="non-terminal residue" evidence="1">
    <location>
        <position position="131"/>
    </location>
</feature>
<feature type="non-terminal residue" evidence="1">
    <location>
        <position position="1"/>
    </location>
</feature>
<protein>
    <submittedName>
        <fullName evidence="1">Uncharacterized protein</fullName>
    </submittedName>
</protein>
<keyword evidence="2" id="KW-1185">Reference proteome</keyword>
<dbReference type="EMBL" id="JAMZIH010004473">
    <property type="protein sequence ID" value="KAJ1676260.1"/>
    <property type="molecule type" value="Genomic_DNA"/>
</dbReference>
<evidence type="ECO:0000313" key="2">
    <source>
        <dbReference type="Proteomes" id="UP001145114"/>
    </source>
</evidence>
<evidence type="ECO:0000313" key="1">
    <source>
        <dbReference type="EMBL" id="KAJ1676260.1"/>
    </source>
</evidence>
<name>A0ACC1HJN7_9FUNG</name>
<organism evidence="1 2">
    <name type="scientific">Spiromyces aspiralis</name>
    <dbReference type="NCBI Taxonomy" id="68401"/>
    <lineage>
        <taxon>Eukaryota</taxon>
        <taxon>Fungi</taxon>
        <taxon>Fungi incertae sedis</taxon>
        <taxon>Zoopagomycota</taxon>
        <taxon>Kickxellomycotina</taxon>
        <taxon>Kickxellomycetes</taxon>
        <taxon>Kickxellales</taxon>
        <taxon>Kickxellaceae</taxon>
        <taxon>Spiromyces</taxon>
    </lineage>
</organism>
<dbReference type="Proteomes" id="UP001145114">
    <property type="component" value="Unassembled WGS sequence"/>
</dbReference>
<comment type="caution">
    <text evidence="1">The sequence shown here is derived from an EMBL/GenBank/DDBJ whole genome shotgun (WGS) entry which is preliminary data.</text>
</comment>
<reference evidence="1" key="1">
    <citation type="submission" date="2022-06" db="EMBL/GenBank/DDBJ databases">
        <title>Phylogenomic reconstructions and comparative analyses of Kickxellomycotina fungi.</title>
        <authorList>
            <person name="Reynolds N.K."/>
            <person name="Stajich J.E."/>
            <person name="Barry K."/>
            <person name="Grigoriev I.V."/>
            <person name="Crous P."/>
            <person name="Smith M.E."/>
        </authorList>
    </citation>
    <scope>NUCLEOTIDE SEQUENCE</scope>
    <source>
        <strain evidence="1">RSA 2271</strain>
    </source>
</reference>
<accession>A0ACC1HJN7</accession>
<sequence>GSKKHEDALPRFRTQPLGSRRLSPTSLTKDSAKVPTAPSALSKPWAQAVAESLRSEQDDISTSDHAINNLASPHTAFDSKRGSGEGLRGLSQSQEPKAALKPLPEFGGTGNWDEMTEDDIDFSADVVEFAD</sequence>